<keyword evidence="3" id="KW-1185">Reference proteome</keyword>
<dbReference type="RefSeq" id="WP_162376264.1">
    <property type="nucleotide sequence ID" value="NZ_JBHTKN010000001.1"/>
</dbReference>
<organism evidence="2 3">
    <name type="scientific">Pseudoxanthomonas kaohsiungensis</name>
    <dbReference type="NCBI Taxonomy" id="283923"/>
    <lineage>
        <taxon>Bacteria</taxon>
        <taxon>Pseudomonadati</taxon>
        <taxon>Pseudomonadota</taxon>
        <taxon>Gammaproteobacteria</taxon>
        <taxon>Lysobacterales</taxon>
        <taxon>Lysobacteraceae</taxon>
        <taxon>Pseudoxanthomonas</taxon>
    </lineage>
</organism>
<feature type="transmembrane region" description="Helical" evidence="1">
    <location>
        <begin position="67"/>
        <end position="85"/>
    </location>
</feature>
<evidence type="ECO:0000313" key="3">
    <source>
        <dbReference type="Proteomes" id="UP001597033"/>
    </source>
</evidence>
<feature type="transmembrane region" description="Helical" evidence="1">
    <location>
        <begin position="6"/>
        <end position="27"/>
    </location>
</feature>
<keyword evidence="1" id="KW-0472">Membrane</keyword>
<proteinExistence type="predicted"/>
<keyword evidence="1" id="KW-1133">Transmembrane helix</keyword>
<feature type="transmembrane region" description="Helical" evidence="1">
    <location>
        <begin position="356"/>
        <end position="378"/>
    </location>
</feature>
<evidence type="ECO:0000313" key="2">
    <source>
        <dbReference type="EMBL" id="MFD1040886.1"/>
    </source>
</evidence>
<evidence type="ECO:0000256" key="1">
    <source>
        <dbReference type="SAM" id="Phobius"/>
    </source>
</evidence>
<protein>
    <submittedName>
        <fullName evidence="2">Uncharacterized protein</fullName>
    </submittedName>
</protein>
<feature type="transmembrane region" description="Helical" evidence="1">
    <location>
        <begin position="384"/>
        <end position="402"/>
    </location>
</feature>
<feature type="transmembrane region" description="Helical" evidence="1">
    <location>
        <begin position="324"/>
        <end position="344"/>
    </location>
</feature>
<feature type="transmembrane region" description="Helical" evidence="1">
    <location>
        <begin position="656"/>
        <end position="678"/>
    </location>
</feature>
<feature type="transmembrane region" description="Helical" evidence="1">
    <location>
        <begin position="34"/>
        <end position="55"/>
    </location>
</feature>
<feature type="transmembrane region" description="Helical" evidence="1">
    <location>
        <begin position="631"/>
        <end position="650"/>
    </location>
</feature>
<feature type="transmembrane region" description="Helical" evidence="1">
    <location>
        <begin position="685"/>
        <end position="703"/>
    </location>
</feature>
<dbReference type="EMBL" id="JBHTKN010000001">
    <property type="protein sequence ID" value="MFD1040886.1"/>
    <property type="molecule type" value="Genomic_DNA"/>
</dbReference>
<sequence>MQVNPVFWALARSAFSLCVSISVVAHLGPVRHQIVLLALFAVLAWLISAPLIAWLRQTLPATGAWKAAATALTLCLVGFAMTYAIPIPVAPSGNSVDPVEVEVRPLGPSPQSGQGSEVWFAIEADGVRVPVDQIRHDATWQVRDGMLYATQAGTPARWSGRATSLQVLALSHPWSGRAQLSTNGHAQIVDLYKPTSGNAYRSIWLLGDANPHLWMQFAERSGKQRAIQVLDALLIAFALFMLHLWFASIPSAVGDTRVPLWRDSLRFALPSWTVSALLLIVFWPGVMSNDSIDQWHMAGATIGSDWHPVFHTLLISLARKIWDTPGFVAMLQAGALGLSSGYLIAVTQRATRTSSLLANAASWGCALMPMIAFCSITLWKDIPYAASVVAITAGVTSLLFLGTPRLGRLPNFAAALAVLLVCVLFRHNGPPIAVAALLIVFVLSPANRKAAVVLGLCVVAIAMALKGPVTDSMGVKRSNVAFTLYSHHIAAHLESGERPPTPEATTLFREVVKDGGTWPYRCSVVDITIFNSRFDIEAASRNSTELRDTWLQMARENPGTELRHLACVSSLVWLMDESSQAPLYEAGPSIHTRDGQQQWVQPGPEVREASLAPHLVEPTVQWLDFTRQFNLLWRPAAWLYLLIFAAWVAATRMKDWRIALVTVPVLVHSAVLAVANVAQDSRYQLPVFVIALAMSPALLRAAIHREGEQAPRQ</sequence>
<feature type="transmembrane region" description="Helical" evidence="1">
    <location>
        <begin position="267"/>
        <end position="286"/>
    </location>
</feature>
<accession>A0ABW3LTR6</accession>
<feature type="transmembrane region" description="Helical" evidence="1">
    <location>
        <begin position="450"/>
        <end position="469"/>
    </location>
</feature>
<gene>
    <name evidence="2" type="ORF">ACFQ2N_00795</name>
</gene>
<name>A0ABW3LTR6_9GAMM</name>
<keyword evidence="1" id="KW-0812">Transmembrane</keyword>
<feature type="transmembrane region" description="Helical" evidence="1">
    <location>
        <begin position="414"/>
        <end position="444"/>
    </location>
</feature>
<dbReference type="Proteomes" id="UP001597033">
    <property type="component" value="Unassembled WGS sequence"/>
</dbReference>
<comment type="caution">
    <text evidence="2">The sequence shown here is derived from an EMBL/GenBank/DDBJ whole genome shotgun (WGS) entry which is preliminary data.</text>
</comment>
<feature type="transmembrane region" description="Helical" evidence="1">
    <location>
        <begin position="229"/>
        <end position="247"/>
    </location>
</feature>
<reference evidence="3" key="1">
    <citation type="journal article" date="2019" name="Int. J. Syst. Evol. Microbiol.">
        <title>The Global Catalogue of Microorganisms (GCM) 10K type strain sequencing project: providing services to taxonomists for standard genome sequencing and annotation.</title>
        <authorList>
            <consortium name="The Broad Institute Genomics Platform"/>
            <consortium name="The Broad Institute Genome Sequencing Center for Infectious Disease"/>
            <person name="Wu L."/>
            <person name="Ma J."/>
        </authorList>
    </citation>
    <scope>NUCLEOTIDE SEQUENCE [LARGE SCALE GENOMIC DNA]</scope>
    <source>
        <strain evidence="3">CCUG 55854</strain>
    </source>
</reference>